<proteinExistence type="predicted"/>
<evidence type="ECO:0000313" key="2">
    <source>
        <dbReference type="EMBL" id="CAC5371104.1"/>
    </source>
</evidence>
<dbReference type="Proteomes" id="UP000507470">
    <property type="component" value="Unassembled WGS sequence"/>
</dbReference>
<dbReference type="AlphaFoldDB" id="A0A6J8ANR5"/>
<dbReference type="OrthoDB" id="6159030at2759"/>
<sequence>MAFRQNYGVYLIICILISRVRYSLVESCQIGSNCIVVLGNCKEVYFQQYVLYLIFINDLIEKLESCQQGAFIHVLNASSPVQADDISIIATDRQSSHAVVKICEEYSIRWSFAFSAGKCQLLHFGKRTTGTDVLLYNEPISTVKTAKHCGIKLYTCLKSMDRTINVYRTLRATVISLIRLGVHPAI</sequence>
<organism evidence="2 3">
    <name type="scientific">Mytilus coruscus</name>
    <name type="common">Sea mussel</name>
    <dbReference type="NCBI Taxonomy" id="42192"/>
    <lineage>
        <taxon>Eukaryota</taxon>
        <taxon>Metazoa</taxon>
        <taxon>Spiralia</taxon>
        <taxon>Lophotrochozoa</taxon>
        <taxon>Mollusca</taxon>
        <taxon>Bivalvia</taxon>
        <taxon>Autobranchia</taxon>
        <taxon>Pteriomorphia</taxon>
        <taxon>Mytilida</taxon>
        <taxon>Mytiloidea</taxon>
        <taxon>Mytilidae</taxon>
        <taxon>Mytilinae</taxon>
        <taxon>Mytilus</taxon>
    </lineage>
</organism>
<protein>
    <recommendedName>
        <fullName evidence="4">Reverse transcriptase domain-containing protein</fullName>
    </recommendedName>
</protein>
<evidence type="ECO:0008006" key="4">
    <source>
        <dbReference type="Google" id="ProtNLM"/>
    </source>
</evidence>
<keyword evidence="1" id="KW-0732">Signal</keyword>
<accession>A0A6J8ANR5</accession>
<evidence type="ECO:0000256" key="1">
    <source>
        <dbReference type="SAM" id="SignalP"/>
    </source>
</evidence>
<keyword evidence="3" id="KW-1185">Reference proteome</keyword>
<feature type="chain" id="PRO_5026893618" description="Reverse transcriptase domain-containing protein" evidence="1">
    <location>
        <begin position="28"/>
        <end position="186"/>
    </location>
</feature>
<reference evidence="2 3" key="1">
    <citation type="submission" date="2020-06" db="EMBL/GenBank/DDBJ databases">
        <authorList>
            <person name="Li R."/>
            <person name="Bekaert M."/>
        </authorList>
    </citation>
    <scope>NUCLEOTIDE SEQUENCE [LARGE SCALE GENOMIC DNA]</scope>
    <source>
        <strain evidence="3">wild</strain>
    </source>
</reference>
<gene>
    <name evidence="2" type="ORF">MCOR_9683</name>
</gene>
<name>A0A6J8ANR5_MYTCO</name>
<dbReference type="EMBL" id="CACVKT020001747">
    <property type="protein sequence ID" value="CAC5371104.1"/>
    <property type="molecule type" value="Genomic_DNA"/>
</dbReference>
<feature type="signal peptide" evidence="1">
    <location>
        <begin position="1"/>
        <end position="27"/>
    </location>
</feature>
<evidence type="ECO:0000313" key="3">
    <source>
        <dbReference type="Proteomes" id="UP000507470"/>
    </source>
</evidence>